<accession>A0A1R4EFJ9</accession>
<dbReference type="Proteomes" id="UP000188169">
    <property type="component" value="Unassembled WGS sequence"/>
</dbReference>
<gene>
    <name evidence="1" type="ORF">A1019T_01228</name>
</gene>
<dbReference type="AlphaFoldDB" id="A0A1R4EFJ9"/>
<keyword evidence="2" id="KW-1185">Reference proteome</keyword>
<dbReference type="STRING" id="1945520.A1019T_01228"/>
<sequence>MCSHKLSEEGAMDAANINSLSISKQLNNLSNLNLSDLNSDISDDIKQQIIAEVQPLLQISEMTPVGYIVELGSNQEASYHLQQARTVLEAKASKAYWSTEFINPDYTATADNPKPDYTNQCGYLDLRVSKQPTLSLGELVKASKVIEKQIQQDFYEAEKINQLEVDELLQSIAEPKNRVVIIDIDILAIVTDSGKIIAVEERYPFKHHEWVGLTELYKKQWLS</sequence>
<name>A0A1R4EFJ9_9GAMM</name>
<dbReference type="EMBL" id="FUGD01000076">
    <property type="protein sequence ID" value="SJM37256.1"/>
    <property type="molecule type" value="Genomic_DNA"/>
</dbReference>
<evidence type="ECO:0000313" key="2">
    <source>
        <dbReference type="Proteomes" id="UP000188169"/>
    </source>
</evidence>
<protein>
    <submittedName>
        <fullName evidence="1">Uncharacterized protein</fullName>
    </submittedName>
</protein>
<organism evidence="1 2">
    <name type="scientific">Psychrobacter pasteurii</name>
    <dbReference type="NCBI Taxonomy" id="1945520"/>
    <lineage>
        <taxon>Bacteria</taxon>
        <taxon>Pseudomonadati</taxon>
        <taxon>Pseudomonadota</taxon>
        <taxon>Gammaproteobacteria</taxon>
        <taxon>Moraxellales</taxon>
        <taxon>Moraxellaceae</taxon>
        <taxon>Psychrobacter</taxon>
    </lineage>
</organism>
<proteinExistence type="predicted"/>
<evidence type="ECO:0000313" key="1">
    <source>
        <dbReference type="EMBL" id="SJM37256.1"/>
    </source>
</evidence>
<dbReference type="RefSeq" id="WP_077448650.1">
    <property type="nucleotide sequence ID" value="NZ_FUGD01000076.1"/>
</dbReference>
<reference evidence="2" key="1">
    <citation type="submission" date="2017-02" db="EMBL/GenBank/DDBJ databases">
        <authorList>
            <person name="Mornico D."/>
        </authorList>
    </citation>
    <scope>NUCLEOTIDE SEQUENCE [LARGE SCALE GENOMIC DNA]</scope>
</reference>
<dbReference type="OrthoDB" id="6658256at2"/>